<evidence type="ECO:0000256" key="8">
    <source>
        <dbReference type="ARBA" id="ARBA00048679"/>
    </source>
</evidence>
<evidence type="ECO:0000259" key="11">
    <source>
        <dbReference type="PROSITE" id="PS50011"/>
    </source>
</evidence>
<dbReference type="PROSITE" id="PS51178">
    <property type="entry name" value="PASTA"/>
    <property type="match status" value="2"/>
</dbReference>
<dbReference type="PANTHER" id="PTHR43895">
    <property type="entry name" value="CALCIUM/CALMODULIN-DEPENDENT PROTEIN KINASE KINASE-RELATED"/>
    <property type="match status" value="1"/>
</dbReference>
<evidence type="ECO:0000256" key="4">
    <source>
        <dbReference type="ARBA" id="ARBA00022741"/>
    </source>
</evidence>
<dbReference type="InterPro" id="IPR000719">
    <property type="entry name" value="Prot_kinase_dom"/>
</dbReference>
<sequence length="665" mass="73956">MGDSKFCNRCMEKYDESMHVCPSCGYVETDEHNPMYVPPGTILHSKYLCGVLLEYNGEGATYIGADTTTGKKVLIREYMPINLCTRVKNKAIISVNYNNLAKYKAFMAEYTELNKSLARLRNNSNIPPVLDMFAENNTTYTIFEYIEGVKILDYLKENAGELSWEQVSKIFPPLFTTIGILHNAGIIHRAISPDTVYITDKGELKLFGFCVSAVRTANAGLEYELFKGYAAPEQYSASSSSRQGSWTDVYGVCALLYRALTGCMPVDSMSRQNHDDLHEPHMLDSRIPRHVSRVIMEGMNLNGRDRIQTITELVTKLFEQPAEDDEEFLDNTSTVLLGSGIGNTAASALHEAPQQPVYQHENPQNVIHERSAPVYKKPRRDDSYSYEKINTVDRIKVPIIVALLFLAIMMILGVIFYKLIVPPEQESTMSSSRRSSSVSDKVVDDNKESTKEKNIVMPNLIKQFYSLTKDKYKEDFVLDADYEYNNDYDNDVIFEQSVEAGEKIAQGDVIKIKVSKGKETATIPDYQGLTMEQYKNALDKAGIHDHNYQFVESKDSYGKANSIVGLQVDGKTVTPNSTFNNKSGKKLTVYYVSANTVTAAPTTAAPATTEALTTTVAVTTQASQPTTQAPTAPPEPVTNPPEPVTNPPEPPVEQPAEQPAEGNGE</sequence>
<dbReference type="EMBL" id="FPIP01000012">
    <property type="protein sequence ID" value="SFW53526.1"/>
    <property type="molecule type" value="Genomic_DNA"/>
</dbReference>
<evidence type="ECO:0000256" key="1">
    <source>
        <dbReference type="ARBA" id="ARBA00012513"/>
    </source>
</evidence>
<gene>
    <name evidence="13" type="ORF">SAMN02910280_0296</name>
</gene>
<feature type="compositionally biased region" description="Low complexity" evidence="9">
    <location>
        <begin position="619"/>
        <end position="630"/>
    </location>
</feature>
<dbReference type="Gene3D" id="1.10.510.10">
    <property type="entry name" value="Transferase(Phosphotransferase) domain 1"/>
    <property type="match status" value="1"/>
</dbReference>
<dbReference type="Gene3D" id="3.30.200.20">
    <property type="entry name" value="Phosphorylase Kinase, domain 1"/>
    <property type="match status" value="1"/>
</dbReference>
<evidence type="ECO:0000256" key="6">
    <source>
        <dbReference type="ARBA" id="ARBA00022840"/>
    </source>
</evidence>
<keyword evidence="5 13" id="KW-0418">Kinase</keyword>
<evidence type="ECO:0000256" key="7">
    <source>
        <dbReference type="ARBA" id="ARBA00047899"/>
    </source>
</evidence>
<feature type="region of interest" description="Disordered" evidence="9">
    <location>
        <begin position="428"/>
        <end position="449"/>
    </location>
</feature>
<keyword evidence="10" id="KW-0812">Transmembrane</keyword>
<organism evidence="13 14">
    <name type="scientific">Ruminococcus flavefaciens</name>
    <dbReference type="NCBI Taxonomy" id="1265"/>
    <lineage>
        <taxon>Bacteria</taxon>
        <taxon>Bacillati</taxon>
        <taxon>Bacillota</taxon>
        <taxon>Clostridia</taxon>
        <taxon>Eubacteriales</taxon>
        <taxon>Oscillospiraceae</taxon>
        <taxon>Ruminococcus</taxon>
    </lineage>
</organism>
<comment type="catalytic activity">
    <reaction evidence="7">
        <text>L-threonyl-[protein] + ATP = O-phospho-L-threonyl-[protein] + ADP + H(+)</text>
        <dbReference type="Rhea" id="RHEA:46608"/>
        <dbReference type="Rhea" id="RHEA-COMP:11060"/>
        <dbReference type="Rhea" id="RHEA-COMP:11605"/>
        <dbReference type="ChEBI" id="CHEBI:15378"/>
        <dbReference type="ChEBI" id="CHEBI:30013"/>
        <dbReference type="ChEBI" id="CHEBI:30616"/>
        <dbReference type="ChEBI" id="CHEBI:61977"/>
        <dbReference type="ChEBI" id="CHEBI:456216"/>
        <dbReference type="EC" id="2.7.11.1"/>
    </reaction>
</comment>
<comment type="catalytic activity">
    <reaction evidence="8">
        <text>L-seryl-[protein] + ATP = O-phospho-L-seryl-[protein] + ADP + H(+)</text>
        <dbReference type="Rhea" id="RHEA:17989"/>
        <dbReference type="Rhea" id="RHEA-COMP:9863"/>
        <dbReference type="Rhea" id="RHEA-COMP:11604"/>
        <dbReference type="ChEBI" id="CHEBI:15378"/>
        <dbReference type="ChEBI" id="CHEBI:29999"/>
        <dbReference type="ChEBI" id="CHEBI:30616"/>
        <dbReference type="ChEBI" id="CHEBI:83421"/>
        <dbReference type="ChEBI" id="CHEBI:456216"/>
        <dbReference type="EC" id="2.7.11.1"/>
    </reaction>
</comment>
<dbReference type="GO" id="GO:0004674">
    <property type="term" value="F:protein serine/threonine kinase activity"/>
    <property type="evidence" value="ECO:0007669"/>
    <property type="project" value="UniProtKB-KW"/>
</dbReference>
<keyword evidence="3" id="KW-0808">Transferase</keyword>
<dbReference type="SUPFAM" id="SSF56112">
    <property type="entry name" value="Protein kinase-like (PK-like)"/>
    <property type="match status" value="1"/>
</dbReference>
<feature type="compositionally biased region" description="Low complexity" evidence="9">
    <location>
        <begin position="654"/>
        <end position="665"/>
    </location>
</feature>
<dbReference type="Pfam" id="PF03793">
    <property type="entry name" value="PASTA"/>
    <property type="match status" value="1"/>
</dbReference>
<dbReference type="Gene3D" id="3.30.10.20">
    <property type="match status" value="1"/>
</dbReference>
<feature type="transmembrane region" description="Helical" evidence="10">
    <location>
        <begin position="397"/>
        <end position="420"/>
    </location>
</feature>
<dbReference type="Pfam" id="PF00069">
    <property type="entry name" value="Pkinase"/>
    <property type="match status" value="1"/>
</dbReference>
<keyword evidence="10" id="KW-0472">Membrane</keyword>
<dbReference type="InterPro" id="IPR005543">
    <property type="entry name" value="PASTA_dom"/>
</dbReference>
<evidence type="ECO:0000313" key="13">
    <source>
        <dbReference type="EMBL" id="SFW53526.1"/>
    </source>
</evidence>
<dbReference type="SMART" id="SM00220">
    <property type="entry name" value="S_TKc"/>
    <property type="match status" value="1"/>
</dbReference>
<evidence type="ECO:0000256" key="2">
    <source>
        <dbReference type="ARBA" id="ARBA00022527"/>
    </source>
</evidence>
<reference evidence="13 14" key="1">
    <citation type="submission" date="2016-11" db="EMBL/GenBank/DDBJ databases">
        <authorList>
            <person name="Jaros S."/>
            <person name="Januszkiewicz K."/>
            <person name="Wedrychowicz H."/>
        </authorList>
    </citation>
    <scope>NUCLEOTIDE SEQUENCE [LARGE SCALE GENOMIC DNA]</scope>
    <source>
        <strain evidence="13 14">YL228</strain>
    </source>
</reference>
<feature type="region of interest" description="Disordered" evidence="9">
    <location>
        <begin position="619"/>
        <end position="665"/>
    </location>
</feature>
<feature type="compositionally biased region" description="Pro residues" evidence="9">
    <location>
        <begin position="631"/>
        <end position="653"/>
    </location>
</feature>
<feature type="domain" description="Protein kinase" evidence="11">
    <location>
        <begin position="47"/>
        <end position="318"/>
    </location>
</feature>
<dbReference type="AlphaFoldDB" id="A0A1K1Q350"/>
<evidence type="ECO:0000256" key="9">
    <source>
        <dbReference type="SAM" id="MobiDB-lite"/>
    </source>
</evidence>
<feature type="domain" description="PASTA" evidence="12">
    <location>
        <begin position="451"/>
        <end position="516"/>
    </location>
</feature>
<keyword evidence="10" id="KW-1133">Transmembrane helix</keyword>
<dbReference type="GO" id="GO:0005524">
    <property type="term" value="F:ATP binding"/>
    <property type="evidence" value="ECO:0007669"/>
    <property type="project" value="UniProtKB-KW"/>
</dbReference>
<proteinExistence type="predicted"/>
<dbReference type="RefSeq" id="WP_143186612.1">
    <property type="nucleotide sequence ID" value="NZ_FPIP01000012.1"/>
</dbReference>
<protein>
    <recommendedName>
        <fullName evidence="1">non-specific serine/threonine protein kinase</fullName>
        <ecNumber evidence="1">2.7.11.1</ecNumber>
    </recommendedName>
</protein>
<dbReference type="GO" id="GO:0007165">
    <property type="term" value="P:signal transduction"/>
    <property type="evidence" value="ECO:0007669"/>
    <property type="project" value="TreeGrafter"/>
</dbReference>
<keyword evidence="4" id="KW-0547">Nucleotide-binding</keyword>
<evidence type="ECO:0000256" key="10">
    <source>
        <dbReference type="SAM" id="Phobius"/>
    </source>
</evidence>
<name>A0A1K1Q350_RUMFL</name>
<dbReference type="PANTHER" id="PTHR43895:SF32">
    <property type="entry name" value="SERINE_THREONINE-PROTEIN KINASE CHK1"/>
    <property type="match status" value="1"/>
</dbReference>
<evidence type="ECO:0000256" key="3">
    <source>
        <dbReference type="ARBA" id="ARBA00022679"/>
    </source>
</evidence>
<evidence type="ECO:0000256" key="5">
    <source>
        <dbReference type="ARBA" id="ARBA00022777"/>
    </source>
</evidence>
<dbReference type="Proteomes" id="UP000183461">
    <property type="component" value="Unassembled WGS sequence"/>
</dbReference>
<dbReference type="CDD" id="cd06577">
    <property type="entry name" value="PASTA_pknB"/>
    <property type="match status" value="1"/>
</dbReference>
<feature type="domain" description="PASTA" evidence="12">
    <location>
        <begin position="517"/>
        <end position="593"/>
    </location>
</feature>
<feature type="compositionally biased region" description="Low complexity" evidence="9">
    <location>
        <begin position="430"/>
        <end position="440"/>
    </location>
</feature>
<dbReference type="SMART" id="SM00740">
    <property type="entry name" value="PASTA"/>
    <property type="match status" value="2"/>
</dbReference>
<accession>A0A1K1Q350</accession>
<keyword evidence="2 13" id="KW-0723">Serine/threonine-protein kinase</keyword>
<dbReference type="EC" id="2.7.11.1" evidence="1"/>
<dbReference type="PROSITE" id="PS50011">
    <property type="entry name" value="PROTEIN_KINASE_DOM"/>
    <property type="match status" value="1"/>
</dbReference>
<evidence type="ECO:0000259" key="12">
    <source>
        <dbReference type="PROSITE" id="PS51178"/>
    </source>
</evidence>
<evidence type="ECO:0000313" key="14">
    <source>
        <dbReference type="Proteomes" id="UP000183461"/>
    </source>
</evidence>
<dbReference type="InterPro" id="IPR011009">
    <property type="entry name" value="Kinase-like_dom_sf"/>
</dbReference>
<keyword evidence="6" id="KW-0067">ATP-binding</keyword>